<evidence type="ECO:0000313" key="1">
    <source>
        <dbReference type="EMBL" id="CAF1290324.1"/>
    </source>
</evidence>
<name>A0A815D8R6_9BILA</name>
<dbReference type="Proteomes" id="UP000663870">
    <property type="component" value="Unassembled WGS sequence"/>
</dbReference>
<accession>A0A815D8R6</accession>
<comment type="caution">
    <text evidence="1">The sequence shown here is derived from an EMBL/GenBank/DDBJ whole genome shotgun (WGS) entry which is preliminary data.</text>
</comment>
<evidence type="ECO:0000313" key="2">
    <source>
        <dbReference type="EMBL" id="CAF1566781.1"/>
    </source>
</evidence>
<feature type="non-terminal residue" evidence="1">
    <location>
        <position position="1"/>
    </location>
</feature>
<protein>
    <submittedName>
        <fullName evidence="1">Uncharacterized protein</fullName>
    </submittedName>
</protein>
<reference evidence="1" key="1">
    <citation type="submission" date="2021-02" db="EMBL/GenBank/DDBJ databases">
        <authorList>
            <person name="Nowell W R."/>
        </authorList>
    </citation>
    <scope>NUCLEOTIDE SEQUENCE</scope>
</reference>
<keyword evidence="4" id="KW-1185">Reference proteome</keyword>
<evidence type="ECO:0000313" key="3">
    <source>
        <dbReference type="Proteomes" id="UP000663854"/>
    </source>
</evidence>
<organism evidence="1 3">
    <name type="scientific">Rotaria sordida</name>
    <dbReference type="NCBI Taxonomy" id="392033"/>
    <lineage>
        <taxon>Eukaryota</taxon>
        <taxon>Metazoa</taxon>
        <taxon>Spiralia</taxon>
        <taxon>Gnathifera</taxon>
        <taxon>Rotifera</taxon>
        <taxon>Eurotatoria</taxon>
        <taxon>Bdelloidea</taxon>
        <taxon>Philodinida</taxon>
        <taxon>Philodinidae</taxon>
        <taxon>Rotaria</taxon>
    </lineage>
</organism>
<dbReference type="Proteomes" id="UP000663854">
    <property type="component" value="Unassembled WGS sequence"/>
</dbReference>
<dbReference type="EMBL" id="CAJNOH010002384">
    <property type="protein sequence ID" value="CAF1290324.1"/>
    <property type="molecule type" value="Genomic_DNA"/>
</dbReference>
<proteinExistence type="predicted"/>
<dbReference type="AlphaFoldDB" id="A0A815D8R6"/>
<evidence type="ECO:0000313" key="4">
    <source>
        <dbReference type="Proteomes" id="UP000663870"/>
    </source>
</evidence>
<sequence length="75" mass="8355">PENTSTILRQFIVALFITHGETKLNSIGNLLANSNTNPPFPHGSFRGDWCRTLVRRSRPISSSTRTTTTTTTTKH</sequence>
<gene>
    <name evidence="2" type="ORF">JXQ802_LOCUS44828</name>
    <name evidence="1" type="ORF">PYM288_LOCUS29357</name>
</gene>
<dbReference type="EMBL" id="CAJNOL010003551">
    <property type="protein sequence ID" value="CAF1566781.1"/>
    <property type="molecule type" value="Genomic_DNA"/>
</dbReference>